<organism evidence="1">
    <name type="scientific">Brachypodium distachyon</name>
    <name type="common">Purple false brome</name>
    <name type="synonym">Trachynia distachya</name>
    <dbReference type="NCBI Taxonomy" id="15368"/>
    <lineage>
        <taxon>Eukaryota</taxon>
        <taxon>Viridiplantae</taxon>
        <taxon>Streptophyta</taxon>
        <taxon>Embryophyta</taxon>
        <taxon>Tracheophyta</taxon>
        <taxon>Spermatophyta</taxon>
        <taxon>Magnoliopsida</taxon>
        <taxon>Liliopsida</taxon>
        <taxon>Poales</taxon>
        <taxon>Poaceae</taxon>
        <taxon>BOP clade</taxon>
        <taxon>Pooideae</taxon>
        <taxon>Stipodae</taxon>
        <taxon>Brachypodieae</taxon>
        <taxon>Brachypodium</taxon>
    </lineage>
</organism>
<dbReference type="EMBL" id="CM000880">
    <property type="protein sequence ID" value="PNT78329.1"/>
    <property type="molecule type" value="Genomic_DNA"/>
</dbReference>
<dbReference type="Proteomes" id="UP000008810">
    <property type="component" value="Chromosome 1"/>
</dbReference>
<name>A0A2K2DVM2_BRADI</name>
<evidence type="ECO:0000313" key="2">
    <source>
        <dbReference type="EnsemblPlants" id="PNT78329"/>
    </source>
</evidence>
<protein>
    <submittedName>
        <fullName evidence="1 2">Uncharacterized protein</fullName>
    </submittedName>
</protein>
<sequence length="181" mass="20676">MQRRDPPDDDGNDGCKYPRWLLSESRTKLVKAKANHCSAVKFSQELQRLQGSFCFEMDAGKLQPAGGQAPFSVWQGGSPVWVHGRSDSPTCRPRAVPALSISRRRRRPWPLLGQRSFQGRQDQMMGQCKVQTRCDEAMPHCQWSRWKPAWREGNARAFERVSPYADVRCSLALLSTPFKVR</sequence>
<dbReference type="Gramene" id="PNT78329">
    <property type="protein sequence ID" value="PNT78329"/>
    <property type="gene ID" value="BRADI_1g77507v3"/>
</dbReference>
<dbReference type="InParanoid" id="A0A2K2DVM2"/>
<gene>
    <name evidence="1" type="ORF">BRADI_1g77507v3</name>
</gene>
<reference evidence="2" key="3">
    <citation type="submission" date="2018-08" db="UniProtKB">
        <authorList>
            <consortium name="EnsemblPlants"/>
        </authorList>
    </citation>
    <scope>IDENTIFICATION</scope>
    <source>
        <strain evidence="2">cv. Bd21</strain>
    </source>
</reference>
<dbReference type="EnsemblPlants" id="PNT78329">
    <property type="protein sequence ID" value="PNT78329"/>
    <property type="gene ID" value="BRADI_1g77507v3"/>
</dbReference>
<keyword evidence="3" id="KW-1185">Reference proteome</keyword>
<dbReference type="AlphaFoldDB" id="A0A2K2DVM2"/>
<proteinExistence type="predicted"/>
<evidence type="ECO:0000313" key="3">
    <source>
        <dbReference type="Proteomes" id="UP000008810"/>
    </source>
</evidence>
<evidence type="ECO:0000313" key="1">
    <source>
        <dbReference type="EMBL" id="PNT78329.1"/>
    </source>
</evidence>
<reference evidence="1" key="2">
    <citation type="submission" date="2017-06" db="EMBL/GenBank/DDBJ databases">
        <title>WGS assembly of Brachypodium distachyon.</title>
        <authorList>
            <consortium name="The International Brachypodium Initiative"/>
            <person name="Lucas S."/>
            <person name="Harmon-Smith M."/>
            <person name="Lail K."/>
            <person name="Tice H."/>
            <person name="Grimwood J."/>
            <person name="Bruce D."/>
            <person name="Barry K."/>
            <person name="Shu S."/>
            <person name="Lindquist E."/>
            <person name="Wang M."/>
            <person name="Pitluck S."/>
            <person name="Vogel J.P."/>
            <person name="Garvin D.F."/>
            <person name="Mockler T.C."/>
            <person name="Schmutz J."/>
            <person name="Rokhsar D."/>
            <person name="Bevan M.W."/>
        </authorList>
    </citation>
    <scope>NUCLEOTIDE SEQUENCE</scope>
    <source>
        <strain evidence="1">Bd21</strain>
    </source>
</reference>
<accession>A0A2K2DVM2</accession>
<reference evidence="1 2" key="1">
    <citation type="journal article" date="2010" name="Nature">
        <title>Genome sequencing and analysis of the model grass Brachypodium distachyon.</title>
        <authorList>
            <consortium name="International Brachypodium Initiative"/>
        </authorList>
    </citation>
    <scope>NUCLEOTIDE SEQUENCE [LARGE SCALE GENOMIC DNA]</scope>
    <source>
        <strain evidence="1 2">Bd21</strain>
    </source>
</reference>